<gene>
    <name evidence="2" type="ORF">F2Q68_00003415</name>
</gene>
<comment type="caution">
    <text evidence="2">The sequence shown here is derived from an EMBL/GenBank/DDBJ whole genome shotgun (WGS) entry which is preliminary data.</text>
</comment>
<feature type="compositionally biased region" description="Low complexity" evidence="1">
    <location>
        <begin position="191"/>
        <end position="204"/>
    </location>
</feature>
<evidence type="ECO:0000313" key="3">
    <source>
        <dbReference type="Proteomes" id="UP000712281"/>
    </source>
</evidence>
<dbReference type="CDD" id="cd04481">
    <property type="entry name" value="RPA1_DBD_B_like"/>
    <property type="match status" value="1"/>
</dbReference>
<reference evidence="2" key="1">
    <citation type="submission" date="2019-12" db="EMBL/GenBank/DDBJ databases">
        <title>Genome sequencing and annotation of Brassica cretica.</title>
        <authorList>
            <person name="Studholme D.J."/>
            <person name="Sarris P.F."/>
        </authorList>
    </citation>
    <scope>NUCLEOTIDE SEQUENCE</scope>
    <source>
        <strain evidence="2">PFS-001/15</strain>
        <tissue evidence="2">Leaf</tissue>
    </source>
</reference>
<dbReference type="SUPFAM" id="SSF50249">
    <property type="entry name" value="Nucleic acid-binding proteins"/>
    <property type="match status" value="1"/>
</dbReference>
<evidence type="ECO:0000256" key="1">
    <source>
        <dbReference type="SAM" id="MobiDB-lite"/>
    </source>
</evidence>
<proteinExistence type="predicted"/>
<dbReference type="InterPro" id="IPR012340">
    <property type="entry name" value="NA-bd_OB-fold"/>
</dbReference>
<feature type="region of interest" description="Disordered" evidence="1">
    <location>
        <begin position="187"/>
        <end position="234"/>
    </location>
</feature>
<dbReference type="AlphaFoldDB" id="A0A8S9JGN4"/>
<evidence type="ECO:0000313" key="2">
    <source>
        <dbReference type="EMBL" id="KAF2581215.1"/>
    </source>
</evidence>
<evidence type="ECO:0008006" key="4">
    <source>
        <dbReference type="Google" id="ProtNLM"/>
    </source>
</evidence>
<accession>A0A8S9JGN4</accession>
<dbReference type="Gene3D" id="2.40.50.140">
    <property type="entry name" value="Nucleic acid-binding proteins"/>
    <property type="match status" value="1"/>
</dbReference>
<protein>
    <recommendedName>
        <fullName evidence="4">Replication protein A OB domain-containing protein</fullName>
    </recommendedName>
</protein>
<dbReference type="Proteomes" id="UP000712281">
    <property type="component" value="Unassembled WGS sequence"/>
</dbReference>
<name>A0A8S9JGN4_BRACR</name>
<dbReference type="EMBL" id="QGKW02001660">
    <property type="protein sequence ID" value="KAF2581215.1"/>
    <property type="molecule type" value="Genomic_DNA"/>
</dbReference>
<organism evidence="2 3">
    <name type="scientific">Brassica cretica</name>
    <name type="common">Mustard</name>
    <dbReference type="NCBI Taxonomy" id="69181"/>
    <lineage>
        <taxon>Eukaryota</taxon>
        <taxon>Viridiplantae</taxon>
        <taxon>Streptophyta</taxon>
        <taxon>Embryophyta</taxon>
        <taxon>Tracheophyta</taxon>
        <taxon>Spermatophyta</taxon>
        <taxon>Magnoliopsida</taxon>
        <taxon>eudicotyledons</taxon>
        <taxon>Gunneridae</taxon>
        <taxon>Pentapetalae</taxon>
        <taxon>rosids</taxon>
        <taxon>malvids</taxon>
        <taxon>Brassicales</taxon>
        <taxon>Brassicaceae</taxon>
        <taxon>Brassiceae</taxon>
        <taxon>Brassica</taxon>
    </lineage>
</organism>
<sequence>MVRGNNIACCLWGTYAEQLEPFTENTKDQKIVCLIRFAKISSFRGELQITNAFDASLMYLNPVIPEIADLTQRLSDDHQSLAVVYKQKGKESKRIVYNWDDAEIKSISEVNEANQSIIGVPAVDLWDGSYEEIEDPEILPSAIISLVGKSFCFGVSIGSDNVTNGALTFVVLDVFSGDKVLSIETKSQKISETGTSSSTMSSSSVLMLEQHSSDDYPTPSTKRKEGDTDLPDLTSTSKKVCTKLIKHEKVEKAKTD</sequence>